<feature type="region of interest" description="Disordered" evidence="1">
    <location>
        <begin position="186"/>
        <end position="212"/>
    </location>
</feature>
<dbReference type="Proteomes" id="UP000676565">
    <property type="component" value="Unassembled WGS sequence"/>
</dbReference>
<evidence type="ECO:0000313" key="2">
    <source>
        <dbReference type="EMBL" id="MBP3959841.1"/>
    </source>
</evidence>
<reference evidence="2 3" key="1">
    <citation type="submission" date="2021-04" db="EMBL/GenBank/DDBJ databases">
        <authorList>
            <person name="Ivanova A."/>
        </authorList>
    </citation>
    <scope>NUCLEOTIDE SEQUENCE [LARGE SCALE GENOMIC DNA]</scope>
    <source>
        <strain evidence="2 3">G18</strain>
    </source>
</reference>
<dbReference type="RefSeq" id="WP_210660667.1">
    <property type="nucleotide sequence ID" value="NZ_JAGKQQ010000001.1"/>
</dbReference>
<comment type="caution">
    <text evidence="2">The sequence shown here is derived from an EMBL/GenBank/DDBJ whole genome shotgun (WGS) entry which is preliminary data.</text>
</comment>
<sequence>MWSHAIDRTVTDPGLIVACAEFLMEFHEYAHAAEVLKGNLRKGLATEDWAHEALAVALRAAGASPTEVERPVSPIDLDPTSAKAYLRAAKSEADLKNHARAMAFCKRASAAPRTRPRTNAMAYAEFATDVRSDAVLWAANGLLGRDWNASDGIDYHKQAHERLPRLEARLRGAGQDTGALREALAERTQRDLGDRAPVAGERGPGPGGGRAHRVVCSATHTRTTGGGVLKGTCSGSRGTTGPRCTRRRAFTVRTRCP</sequence>
<organism evidence="2 3">
    <name type="scientific">Gemmata palustris</name>
    <dbReference type="NCBI Taxonomy" id="2822762"/>
    <lineage>
        <taxon>Bacteria</taxon>
        <taxon>Pseudomonadati</taxon>
        <taxon>Planctomycetota</taxon>
        <taxon>Planctomycetia</taxon>
        <taxon>Gemmatales</taxon>
        <taxon>Gemmataceae</taxon>
        <taxon>Gemmata</taxon>
    </lineage>
</organism>
<proteinExistence type="predicted"/>
<dbReference type="EMBL" id="JAGKQQ010000001">
    <property type="protein sequence ID" value="MBP3959841.1"/>
    <property type="molecule type" value="Genomic_DNA"/>
</dbReference>
<evidence type="ECO:0000256" key="1">
    <source>
        <dbReference type="SAM" id="MobiDB-lite"/>
    </source>
</evidence>
<keyword evidence="3" id="KW-1185">Reference proteome</keyword>
<evidence type="ECO:0000313" key="3">
    <source>
        <dbReference type="Proteomes" id="UP000676565"/>
    </source>
</evidence>
<protein>
    <recommendedName>
        <fullName evidence="4">Tetratricopeptide repeat protein</fullName>
    </recommendedName>
</protein>
<gene>
    <name evidence="2" type="ORF">J8F10_31725</name>
</gene>
<name>A0ABS5C1J5_9BACT</name>
<accession>A0ABS5C1J5</accession>
<evidence type="ECO:0008006" key="4">
    <source>
        <dbReference type="Google" id="ProtNLM"/>
    </source>
</evidence>